<feature type="compositionally biased region" description="Basic and acidic residues" evidence="2">
    <location>
        <begin position="131"/>
        <end position="146"/>
    </location>
</feature>
<feature type="region of interest" description="Disordered" evidence="2">
    <location>
        <begin position="246"/>
        <end position="294"/>
    </location>
</feature>
<evidence type="ECO:0000256" key="2">
    <source>
        <dbReference type="SAM" id="MobiDB-lite"/>
    </source>
</evidence>
<dbReference type="InterPro" id="IPR010516">
    <property type="entry name" value="SAP18"/>
</dbReference>
<accession>A0A167XH68</accession>
<evidence type="ECO:0000313" key="4">
    <source>
        <dbReference type="Proteomes" id="UP000242877"/>
    </source>
</evidence>
<dbReference type="GO" id="GO:0005634">
    <property type="term" value="C:nucleus"/>
    <property type="evidence" value="ECO:0007669"/>
    <property type="project" value="TreeGrafter"/>
</dbReference>
<evidence type="ECO:0000313" key="3">
    <source>
        <dbReference type="EMBL" id="KZZ90086.1"/>
    </source>
</evidence>
<dbReference type="OrthoDB" id="440566at2759"/>
<organism evidence="3 4">
    <name type="scientific">Ascosphaera apis ARSEF 7405</name>
    <dbReference type="NCBI Taxonomy" id="392613"/>
    <lineage>
        <taxon>Eukaryota</taxon>
        <taxon>Fungi</taxon>
        <taxon>Dikarya</taxon>
        <taxon>Ascomycota</taxon>
        <taxon>Pezizomycotina</taxon>
        <taxon>Eurotiomycetes</taxon>
        <taxon>Eurotiomycetidae</taxon>
        <taxon>Onygenales</taxon>
        <taxon>Ascosphaeraceae</taxon>
        <taxon>Ascosphaera</taxon>
    </lineage>
</organism>
<gene>
    <name evidence="3" type="ORF">AAP_04036</name>
</gene>
<dbReference type="AlphaFoldDB" id="A0A167XH68"/>
<dbReference type="InterPro" id="IPR042534">
    <property type="entry name" value="SAP18_sf"/>
</dbReference>
<dbReference type="PANTHER" id="PTHR13082">
    <property type="entry name" value="SAP18"/>
    <property type="match status" value="1"/>
</dbReference>
<comment type="similarity">
    <text evidence="1">Belongs to the SAP18 family.</text>
</comment>
<feature type="compositionally biased region" description="Basic and acidic residues" evidence="2">
    <location>
        <begin position="253"/>
        <end position="262"/>
    </location>
</feature>
<keyword evidence="4" id="KW-1185">Reference proteome</keyword>
<feature type="region of interest" description="Disordered" evidence="2">
    <location>
        <begin position="116"/>
        <end position="159"/>
    </location>
</feature>
<dbReference type="Proteomes" id="UP000242877">
    <property type="component" value="Unassembled WGS sequence"/>
</dbReference>
<dbReference type="VEuPathDB" id="FungiDB:AAP_04036"/>
<dbReference type="EMBL" id="AZGZ01000018">
    <property type="protein sequence ID" value="KZZ90086.1"/>
    <property type="molecule type" value="Genomic_DNA"/>
</dbReference>
<reference evidence="3 4" key="1">
    <citation type="journal article" date="2016" name="Genome Biol. Evol.">
        <title>Divergent and convergent evolution of fungal pathogenicity.</title>
        <authorList>
            <person name="Shang Y."/>
            <person name="Xiao G."/>
            <person name="Zheng P."/>
            <person name="Cen K."/>
            <person name="Zhan S."/>
            <person name="Wang C."/>
        </authorList>
    </citation>
    <scope>NUCLEOTIDE SEQUENCE [LARGE SCALE GENOMIC DNA]</scope>
    <source>
        <strain evidence="3 4">ARSEF 7405</strain>
    </source>
</reference>
<dbReference type="Gene3D" id="3.10.20.550">
    <property type="entry name" value="ASAP complex, SAP18 subunit"/>
    <property type="match status" value="1"/>
</dbReference>
<feature type="compositionally biased region" description="Gly residues" evidence="2">
    <location>
        <begin position="266"/>
        <end position="286"/>
    </location>
</feature>
<comment type="caution">
    <text evidence="3">The sequence shown here is derived from an EMBL/GenBank/DDBJ whole genome shotgun (WGS) entry which is preliminary data.</text>
</comment>
<sequence length="294" mass="31531">MAASPASAKPTIDRQTVVPFHLKLFYSQDTFRQLSEFPAPEPGSNYLPPLPPHLQIYTWQSCTLRELATLLTSALPNLLPDPAVGTRICFRLIYPDTKGAIQAGPDIPGRYISKEMGSVVVGPEEEDEGNRDEKDHKDTDNQDEKRPRRRPVRLHGDDADKSLQDMRFVIGDYIECAILPPLPDGSVAPPLPAPRNDTRPSNIGGGMRAFGGYNDTGMGGPGGMRNGYGGGGNSGFGRRGGRGLAGAGMPSGEWRRGERVPDSRYGGYGGYGGGGNGNGNGNGNGYGARRRGRY</sequence>
<proteinExistence type="inferred from homology"/>
<dbReference type="PANTHER" id="PTHR13082:SF0">
    <property type="entry name" value="HISTONE DEACETYLASE COMPLEX SUBUNIT SAP18"/>
    <property type="match status" value="1"/>
</dbReference>
<evidence type="ECO:0000256" key="1">
    <source>
        <dbReference type="ARBA" id="ARBA00009143"/>
    </source>
</evidence>
<protein>
    <submittedName>
        <fullName evidence="3">Sin3 associated polypeptide p18</fullName>
    </submittedName>
</protein>
<name>A0A167XH68_9EURO</name>
<dbReference type="Pfam" id="PF06487">
    <property type="entry name" value="SAP18"/>
    <property type="match status" value="1"/>
</dbReference>